<dbReference type="PANTHER" id="PTHR11735:SF11">
    <property type="entry name" value="TRNA THREONYLCARBAMOYLADENOSINE BIOSYNTHESIS PROTEIN TSAB"/>
    <property type="match status" value="1"/>
</dbReference>
<dbReference type="Proteomes" id="UP000189660">
    <property type="component" value="Chromosome"/>
</dbReference>
<name>A0A1U9M8Y9_9HYPH</name>
<dbReference type="NCBIfam" id="TIGR03725">
    <property type="entry name" value="T6A_YeaZ"/>
    <property type="match status" value="1"/>
</dbReference>
<keyword evidence="4" id="KW-1185">Reference proteome</keyword>
<dbReference type="Gene3D" id="3.30.420.40">
    <property type="match status" value="2"/>
</dbReference>
<evidence type="ECO:0000313" key="3">
    <source>
        <dbReference type="EMBL" id="AQT41784.1"/>
    </source>
</evidence>
<feature type="domain" description="Gcp-like" evidence="2">
    <location>
        <begin position="31"/>
        <end position="141"/>
    </location>
</feature>
<protein>
    <submittedName>
        <fullName evidence="3">tRNA threonylcarbamoyl adenosine modification protein YeaZ</fullName>
    </submittedName>
</protein>
<feature type="region of interest" description="Disordered" evidence="1">
    <location>
        <begin position="190"/>
        <end position="222"/>
    </location>
</feature>
<dbReference type="OrthoDB" id="9809995at2"/>
<dbReference type="CDD" id="cd24032">
    <property type="entry name" value="ASKHA_NBD_TsaB"/>
    <property type="match status" value="1"/>
</dbReference>
<organism evidence="3 4">
    <name type="scientific">Bartonella apihabitans</name>
    <dbReference type="NCBI Taxonomy" id="2750929"/>
    <lineage>
        <taxon>Bacteria</taxon>
        <taxon>Pseudomonadati</taxon>
        <taxon>Pseudomonadota</taxon>
        <taxon>Alphaproteobacteria</taxon>
        <taxon>Hyphomicrobiales</taxon>
        <taxon>Bartonellaceae</taxon>
        <taxon>Bartonella</taxon>
    </lineage>
</organism>
<sequence length="222" mass="23449">MITLAIDTASLNCAVALMKDGSIVARISEKIGKGHAEKLIGQIIEACSLAKIELSSIDRIAVNVGPGSFTGVRIGVATARGLALALEKPAIGVSSLEAIGFEAHGHFPKSHIIALIDAGRDMVYRQDFDENLQPLSPAIVQNCEEVVAGLDNKAILAGPFSKTIAHLAGVKESSIYFLDAPDVASFAKLSQNKSSDGSPKPLYLREADAKPQTSFSVPRKKE</sequence>
<dbReference type="KEGG" id="bapa:BBC0178_002780"/>
<dbReference type="InterPro" id="IPR043129">
    <property type="entry name" value="ATPase_NBD"/>
</dbReference>
<dbReference type="Pfam" id="PF00814">
    <property type="entry name" value="TsaD"/>
    <property type="match status" value="1"/>
</dbReference>
<dbReference type="AlphaFoldDB" id="A0A1U9M8Y9"/>
<proteinExistence type="predicted"/>
<dbReference type="InterPro" id="IPR000905">
    <property type="entry name" value="Gcp-like_dom"/>
</dbReference>
<gene>
    <name evidence="3" type="ORF">BBC0178_002780</name>
</gene>
<dbReference type="GO" id="GO:0002949">
    <property type="term" value="P:tRNA threonylcarbamoyladenosine modification"/>
    <property type="evidence" value="ECO:0007669"/>
    <property type="project" value="InterPro"/>
</dbReference>
<reference evidence="3 4" key="1">
    <citation type="submission" date="2016-11" db="EMBL/GenBank/DDBJ databases">
        <title>Comparative genomics of Bartonella apis.</title>
        <authorList>
            <person name="Engel P."/>
        </authorList>
    </citation>
    <scope>NUCLEOTIDE SEQUENCE [LARGE SCALE GENOMIC DNA]</scope>
    <source>
        <strain evidence="3 4">BBC0178</strain>
    </source>
</reference>
<dbReference type="RefSeq" id="WP_078038942.1">
    <property type="nucleotide sequence ID" value="NZ_CP015820.1"/>
</dbReference>
<dbReference type="GO" id="GO:0005829">
    <property type="term" value="C:cytosol"/>
    <property type="evidence" value="ECO:0007669"/>
    <property type="project" value="TreeGrafter"/>
</dbReference>
<dbReference type="SUPFAM" id="SSF53067">
    <property type="entry name" value="Actin-like ATPase domain"/>
    <property type="match status" value="1"/>
</dbReference>
<accession>A0A1U9M8Y9</accession>
<dbReference type="PANTHER" id="PTHR11735">
    <property type="entry name" value="TRNA N6-ADENOSINE THREONYLCARBAMOYLTRANSFERASE"/>
    <property type="match status" value="1"/>
</dbReference>
<dbReference type="InterPro" id="IPR022496">
    <property type="entry name" value="T6A_TsaB"/>
</dbReference>
<evidence type="ECO:0000313" key="4">
    <source>
        <dbReference type="Proteomes" id="UP000189660"/>
    </source>
</evidence>
<evidence type="ECO:0000256" key="1">
    <source>
        <dbReference type="SAM" id="MobiDB-lite"/>
    </source>
</evidence>
<evidence type="ECO:0000259" key="2">
    <source>
        <dbReference type="Pfam" id="PF00814"/>
    </source>
</evidence>
<dbReference type="EMBL" id="CP015820">
    <property type="protein sequence ID" value="AQT41784.1"/>
    <property type="molecule type" value="Genomic_DNA"/>
</dbReference>